<dbReference type="AlphaFoldDB" id="A0A9D1M5G9"/>
<dbReference type="Pfam" id="PF13387">
    <property type="entry name" value="Lnb_N"/>
    <property type="match status" value="1"/>
</dbReference>
<feature type="domain" description="Lnb N-terminal periplasmic" evidence="2">
    <location>
        <begin position="118"/>
        <end position="284"/>
    </location>
</feature>
<feature type="domain" description="DUF7843" evidence="4">
    <location>
        <begin position="31"/>
        <end position="103"/>
    </location>
</feature>
<accession>A0A9D1M5G9</accession>
<gene>
    <name evidence="5" type="ORF">IAD20_07525</name>
</gene>
<evidence type="ECO:0000313" key="6">
    <source>
        <dbReference type="Proteomes" id="UP000824107"/>
    </source>
</evidence>
<feature type="domain" description="DUF7840" evidence="3">
    <location>
        <begin position="390"/>
        <end position="609"/>
    </location>
</feature>
<evidence type="ECO:0000313" key="5">
    <source>
        <dbReference type="EMBL" id="HIU53912.1"/>
    </source>
</evidence>
<dbReference type="Pfam" id="PF25225">
    <property type="entry name" value="DUF7843"/>
    <property type="match status" value="1"/>
</dbReference>
<evidence type="ECO:0000259" key="4">
    <source>
        <dbReference type="Pfam" id="PF25225"/>
    </source>
</evidence>
<protein>
    <submittedName>
        <fullName evidence="5">DUF4105 domain-containing protein</fullName>
    </submittedName>
</protein>
<organism evidence="5 6">
    <name type="scientific">Candidatus Scatocola faecipullorum</name>
    <dbReference type="NCBI Taxonomy" id="2840917"/>
    <lineage>
        <taxon>Bacteria</taxon>
        <taxon>Pseudomonadati</taxon>
        <taxon>Pseudomonadota</taxon>
        <taxon>Alphaproteobacteria</taxon>
        <taxon>Rhodospirillales</taxon>
        <taxon>Rhodospirillaceae</taxon>
        <taxon>Rhodospirillaceae incertae sedis</taxon>
        <taxon>Candidatus Scatocola</taxon>
    </lineage>
</organism>
<dbReference type="EMBL" id="DVNC01000051">
    <property type="protein sequence ID" value="HIU53912.1"/>
    <property type="molecule type" value="Genomic_DNA"/>
</dbReference>
<comment type="caution">
    <text evidence="5">The sequence shown here is derived from an EMBL/GenBank/DDBJ whole genome shotgun (WGS) entry which is preliminary data.</text>
</comment>
<evidence type="ECO:0000259" key="2">
    <source>
        <dbReference type="Pfam" id="PF13387"/>
    </source>
</evidence>
<dbReference type="InterPro" id="IPR025178">
    <property type="entry name" value="Lnb_N"/>
</dbReference>
<proteinExistence type="predicted"/>
<sequence>MRVFGLKVFSAPFVFFLLSFFPFSPQAAETSLASDSQWLALGHYRRQWTGGYRSTIDSPGFFVSSEGKTNPQAELNATIELFEAGSDEKKICLFPARYAYLRRKGLVTRRFPECREYRQFLSDVAPAGITLLFTDAYMNNPSSLFGHTLIRIDTARKGTQLLAHGMNYGAFTGDERGVLFAVYGLTGGYYGGFTLKPYYDIINTYNNIENRDIWELQLNLTPREQKMFVAHLWELGHAQSRYYFFGRNCSYMLMEALDAVRPSLRLADDFPMQTIPLDTVKAVNARPGLVKAVHYRPSRQSRLNDQYRQMTVAQKKAFEKFVLDGEYGPEGLTPEEQAGVAEAAYQFVQYQYVAKNIDLKDYRRQSFKLLVARNNLKAKDNFKPLAEGKSPLKTHEAMRLSAGAGVRNGQGFQQLEFRPAYHSLTDDSYGMLPGAEINFLNFAVRHYDGRNNYVLQKFDLVGIRSISPVNVMFRPLSYQIRAGIDRETNPDNEEEGYAFNLTAGAGGSYAFTESLKGYLLLNNHLSYGGFLPHNQWAGIGAAAGLLGEWRNFRFGLEAEKIYATSAFGDRSEYKAEVVYGLTRNTALALNYLYQDNRGHDTEESLFSFRVHF</sequence>
<feature type="chain" id="PRO_5039501933" evidence="1">
    <location>
        <begin position="28"/>
        <end position="612"/>
    </location>
</feature>
<dbReference type="Pfam" id="PF25222">
    <property type="entry name" value="DUF7840"/>
    <property type="match status" value="1"/>
</dbReference>
<keyword evidence="1" id="KW-0732">Signal</keyword>
<reference evidence="5" key="2">
    <citation type="journal article" date="2021" name="PeerJ">
        <title>Extensive microbial diversity within the chicken gut microbiome revealed by metagenomics and culture.</title>
        <authorList>
            <person name="Gilroy R."/>
            <person name="Ravi A."/>
            <person name="Getino M."/>
            <person name="Pursley I."/>
            <person name="Horton D.L."/>
            <person name="Alikhan N.F."/>
            <person name="Baker D."/>
            <person name="Gharbi K."/>
            <person name="Hall N."/>
            <person name="Watson M."/>
            <person name="Adriaenssens E.M."/>
            <person name="Foster-Nyarko E."/>
            <person name="Jarju S."/>
            <person name="Secka A."/>
            <person name="Antonio M."/>
            <person name="Oren A."/>
            <person name="Chaudhuri R.R."/>
            <person name="La Ragione R."/>
            <person name="Hildebrand F."/>
            <person name="Pallen M.J."/>
        </authorList>
    </citation>
    <scope>NUCLEOTIDE SEQUENCE</scope>
    <source>
        <strain evidence="5">ChiW3-316</strain>
    </source>
</reference>
<reference evidence="5" key="1">
    <citation type="submission" date="2020-10" db="EMBL/GenBank/DDBJ databases">
        <authorList>
            <person name="Gilroy R."/>
        </authorList>
    </citation>
    <scope>NUCLEOTIDE SEQUENCE</scope>
    <source>
        <strain evidence="5">ChiW3-316</strain>
    </source>
</reference>
<dbReference type="InterPro" id="IPR057162">
    <property type="entry name" value="DUF7840"/>
</dbReference>
<name>A0A9D1M5G9_9PROT</name>
<evidence type="ECO:0000256" key="1">
    <source>
        <dbReference type="SAM" id="SignalP"/>
    </source>
</evidence>
<dbReference type="InterPro" id="IPR057165">
    <property type="entry name" value="DUF7843"/>
</dbReference>
<feature type="signal peptide" evidence="1">
    <location>
        <begin position="1"/>
        <end position="27"/>
    </location>
</feature>
<dbReference type="Proteomes" id="UP000824107">
    <property type="component" value="Unassembled WGS sequence"/>
</dbReference>
<evidence type="ECO:0000259" key="3">
    <source>
        <dbReference type="Pfam" id="PF25222"/>
    </source>
</evidence>